<dbReference type="Pfam" id="PF00756">
    <property type="entry name" value="Esterase"/>
    <property type="match status" value="1"/>
</dbReference>
<dbReference type="SUPFAM" id="SSF53474">
    <property type="entry name" value="alpha/beta-Hydrolases"/>
    <property type="match status" value="1"/>
</dbReference>
<proteinExistence type="predicted"/>
<name>A0ABV1H8Z0_9FIRM</name>
<keyword evidence="1" id="KW-0378">Hydrolase</keyword>
<reference evidence="1" key="1">
    <citation type="submission" date="2024-03" db="EMBL/GenBank/DDBJ databases">
        <title>Human intestinal bacterial collection.</title>
        <authorList>
            <person name="Pauvert C."/>
            <person name="Hitch T.C.A."/>
            <person name="Clavel T."/>
        </authorList>
    </citation>
    <scope>NUCLEOTIDE SEQUENCE [LARGE SCALE GENOMIC DNA]</scope>
    <source>
        <strain evidence="1">CLA-AA-H89B</strain>
    </source>
</reference>
<dbReference type="InterPro" id="IPR050583">
    <property type="entry name" value="Mycobacterial_A85_antigen"/>
</dbReference>
<accession>A0ABV1H8Z0</accession>
<sequence length="249" mass="28230">MPVMNINLFSITLRYGIDCMVVLPENLKKGEKLKCLWLYHGGSGDHTAWLYHTPLVELAEEKHFAAVLPNVHESCFVNMNIGDAFGTFVGKELPSVIWNMFACISGERQDNYIAGFSNGGYGCLHTALSYPQKFAGVGAFSAGDKADSDFSSPAKQKSRMLLFGEGDLHENDYGLTHLAGKLLTENVDKPRIFHACGGKDPWLMQNHILRDYFTAHPGFDYTYDEIPELGHEWKFWNEELKRFLDFLHW</sequence>
<gene>
    <name evidence="1" type="ORF">WMO37_14340</name>
</gene>
<dbReference type="EMBL" id="JBBMFS010000019">
    <property type="protein sequence ID" value="MEQ2556167.1"/>
    <property type="molecule type" value="Genomic_DNA"/>
</dbReference>
<dbReference type="PANTHER" id="PTHR48098">
    <property type="entry name" value="ENTEROCHELIN ESTERASE-RELATED"/>
    <property type="match status" value="1"/>
</dbReference>
<dbReference type="Gene3D" id="3.40.50.1820">
    <property type="entry name" value="alpha/beta hydrolase"/>
    <property type="match status" value="1"/>
</dbReference>
<comment type="caution">
    <text evidence="1">The sequence shown here is derived from an EMBL/GenBank/DDBJ whole genome shotgun (WGS) entry which is preliminary data.</text>
</comment>
<organism evidence="1 2">
    <name type="scientific">Lachnospira intestinalis</name>
    <dbReference type="NCBI Taxonomy" id="3133158"/>
    <lineage>
        <taxon>Bacteria</taxon>
        <taxon>Bacillati</taxon>
        <taxon>Bacillota</taxon>
        <taxon>Clostridia</taxon>
        <taxon>Lachnospirales</taxon>
        <taxon>Lachnospiraceae</taxon>
        <taxon>Lachnospira</taxon>
    </lineage>
</organism>
<protein>
    <submittedName>
        <fullName evidence="1">Alpha/beta hydrolase-fold protein</fullName>
    </submittedName>
</protein>
<dbReference type="GO" id="GO:0016787">
    <property type="term" value="F:hydrolase activity"/>
    <property type="evidence" value="ECO:0007669"/>
    <property type="project" value="UniProtKB-KW"/>
</dbReference>
<dbReference type="Proteomes" id="UP001546774">
    <property type="component" value="Unassembled WGS sequence"/>
</dbReference>
<dbReference type="PANTHER" id="PTHR48098:SF1">
    <property type="entry name" value="DIACYLGLYCEROL ACYLTRANSFERASE_MYCOLYLTRANSFERASE AG85A"/>
    <property type="match status" value="1"/>
</dbReference>
<evidence type="ECO:0000313" key="2">
    <source>
        <dbReference type="Proteomes" id="UP001546774"/>
    </source>
</evidence>
<evidence type="ECO:0000313" key="1">
    <source>
        <dbReference type="EMBL" id="MEQ2556167.1"/>
    </source>
</evidence>
<dbReference type="InterPro" id="IPR029058">
    <property type="entry name" value="AB_hydrolase_fold"/>
</dbReference>
<dbReference type="InterPro" id="IPR000801">
    <property type="entry name" value="Esterase-like"/>
</dbReference>
<keyword evidence="2" id="KW-1185">Reference proteome</keyword>